<proteinExistence type="predicted"/>
<evidence type="ECO:0000256" key="5">
    <source>
        <dbReference type="ARBA" id="ARBA00022741"/>
    </source>
</evidence>
<dbReference type="PANTHER" id="PTHR24421:SF10">
    <property type="entry name" value="NITRATE_NITRITE SENSOR PROTEIN NARQ"/>
    <property type="match status" value="1"/>
</dbReference>
<evidence type="ECO:0000313" key="11">
    <source>
        <dbReference type="EMBL" id="MBM7415880.1"/>
    </source>
</evidence>
<keyword evidence="8" id="KW-0902">Two-component regulatory system</keyword>
<dbReference type="InterPro" id="IPR055558">
    <property type="entry name" value="DUF7134"/>
</dbReference>
<comment type="caution">
    <text evidence="11">The sequence shown here is derived from an EMBL/GenBank/DDBJ whole genome shotgun (WGS) entry which is preliminary data.</text>
</comment>
<protein>
    <recommendedName>
        <fullName evidence="2">histidine kinase</fullName>
        <ecNumber evidence="2">2.7.13.3</ecNumber>
    </recommendedName>
</protein>
<dbReference type="SMART" id="SM00387">
    <property type="entry name" value="HATPase_c"/>
    <property type="match status" value="1"/>
</dbReference>
<evidence type="ECO:0000256" key="9">
    <source>
        <dbReference type="SAM" id="Phobius"/>
    </source>
</evidence>
<dbReference type="CDD" id="cd16917">
    <property type="entry name" value="HATPase_UhpB-NarQ-NarX-like"/>
    <property type="match status" value="1"/>
</dbReference>
<gene>
    <name evidence="11" type="ORF">JOE42_002613</name>
</gene>
<dbReference type="InterPro" id="IPR011712">
    <property type="entry name" value="Sig_transdc_His_kin_sub3_dim/P"/>
</dbReference>
<dbReference type="Pfam" id="PF07730">
    <property type="entry name" value="HisKA_3"/>
    <property type="match status" value="1"/>
</dbReference>
<organism evidence="11 12">
    <name type="scientific">Rhodococcoides corynebacterioides</name>
    <dbReference type="NCBI Taxonomy" id="53972"/>
    <lineage>
        <taxon>Bacteria</taxon>
        <taxon>Bacillati</taxon>
        <taxon>Actinomycetota</taxon>
        <taxon>Actinomycetes</taxon>
        <taxon>Mycobacteriales</taxon>
        <taxon>Nocardiaceae</taxon>
        <taxon>Rhodococcoides</taxon>
    </lineage>
</organism>
<dbReference type="EMBL" id="JAFBBK010000001">
    <property type="protein sequence ID" value="MBM7415880.1"/>
    <property type="molecule type" value="Genomic_DNA"/>
</dbReference>
<reference evidence="11 12" key="1">
    <citation type="submission" date="2021-01" db="EMBL/GenBank/DDBJ databases">
        <title>Genomics of switchgrass bacterial isolates.</title>
        <authorList>
            <person name="Shade A."/>
        </authorList>
    </citation>
    <scope>NUCLEOTIDE SEQUENCE [LARGE SCALE GENOMIC DNA]</scope>
    <source>
        <strain evidence="11 12">PvP111</strain>
    </source>
</reference>
<sequence>MSAHVVVSRPMATETTSGRRRRATDIAIAAAVFAYNLPVQGTSSPLELIVPVGLCLPFVWRRRHPVGSFAVVIAAAHLQVLLGLGPLVADVMVVFSLFAVASARAWQISLPAAVVAAGWTLLVTLPDREANDLSPGDVGLFVATMAVAWLIGTLARTRRLYVQSLEERAAQAERERETGTRMAVLGERTRIARELHDVVSHSLSAIVLLSEGAASIAHADPDRAAEAMRSVRDTSRGAMSEMRSMLTVLRSDDDPVGPQPGLDRIDALLDESRAVGIPVVRVDEGTPRELGAGAAAAVYRVIQEALTNVRKHAGEVHEVRVSLCWNDDGVDIRVVDDGKSGTGTGGLGLIGMRERVEAQGGDLEVGPTDSGFGVHARLPVPR</sequence>
<evidence type="ECO:0000256" key="3">
    <source>
        <dbReference type="ARBA" id="ARBA00022553"/>
    </source>
</evidence>
<keyword evidence="9" id="KW-0472">Membrane</keyword>
<dbReference type="Gene3D" id="3.30.565.10">
    <property type="entry name" value="Histidine kinase-like ATPase, C-terminal domain"/>
    <property type="match status" value="1"/>
</dbReference>
<comment type="catalytic activity">
    <reaction evidence="1">
        <text>ATP + protein L-histidine = ADP + protein N-phospho-L-histidine.</text>
        <dbReference type="EC" id="2.7.13.3"/>
    </reaction>
</comment>
<keyword evidence="6 11" id="KW-0418">Kinase</keyword>
<dbReference type="Proteomes" id="UP000703038">
    <property type="component" value="Unassembled WGS sequence"/>
</dbReference>
<evidence type="ECO:0000256" key="7">
    <source>
        <dbReference type="ARBA" id="ARBA00022840"/>
    </source>
</evidence>
<keyword evidence="9" id="KW-1133">Transmembrane helix</keyword>
<feature type="domain" description="Histidine kinase/HSP90-like ATPase" evidence="10">
    <location>
        <begin position="293"/>
        <end position="382"/>
    </location>
</feature>
<evidence type="ECO:0000256" key="6">
    <source>
        <dbReference type="ARBA" id="ARBA00022777"/>
    </source>
</evidence>
<keyword evidence="12" id="KW-1185">Reference proteome</keyword>
<dbReference type="GO" id="GO:0016301">
    <property type="term" value="F:kinase activity"/>
    <property type="evidence" value="ECO:0007669"/>
    <property type="project" value="UniProtKB-KW"/>
</dbReference>
<evidence type="ECO:0000256" key="2">
    <source>
        <dbReference type="ARBA" id="ARBA00012438"/>
    </source>
</evidence>
<dbReference type="Pfam" id="PF23539">
    <property type="entry name" value="DUF7134"/>
    <property type="match status" value="1"/>
</dbReference>
<dbReference type="EC" id="2.7.13.3" evidence="2"/>
<feature type="transmembrane region" description="Helical" evidence="9">
    <location>
        <begin position="68"/>
        <end position="101"/>
    </location>
</feature>
<evidence type="ECO:0000256" key="4">
    <source>
        <dbReference type="ARBA" id="ARBA00022679"/>
    </source>
</evidence>
<feature type="transmembrane region" description="Helical" evidence="9">
    <location>
        <begin position="138"/>
        <end position="155"/>
    </location>
</feature>
<keyword evidence="9" id="KW-0812">Transmembrane</keyword>
<accession>A0ABS2KW79</accession>
<dbReference type="InterPro" id="IPR036890">
    <property type="entry name" value="HATPase_C_sf"/>
</dbReference>
<dbReference type="Gene3D" id="1.20.5.1930">
    <property type="match status" value="1"/>
</dbReference>
<evidence type="ECO:0000259" key="10">
    <source>
        <dbReference type="SMART" id="SM00387"/>
    </source>
</evidence>
<dbReference type="Pfam" id="PF02518">
    <property type="entry name" value="HATPase_c"/>
    <property type="match status" value="1"/>
</dbReference>
<evidence type="ECO:0000256" key="1">
    <source>
        <dbReference type="ARBA" id="ARBA00000085"/>
    </source>
</evidence>
<dbReference type="RefSeq" id="WP_204868827.1">
    <property type="nucleotide sequence ID" value="NZ_JAFBBK010000001.1"/>
</dbReference>
<dbReference type="InterPro" id="IPR003594">
    <property type="entry name" value="HATPase_dom"/>
</dbReference>
<keyword evidence="5" id="KW-0547">Nucleotide-binding</keyword>
<keyword evidence="4" id="KW-0808">Transferase</keyword>
<keyword evidence="3" id="KW-0597">Phosphoprotein</keyword>
<dbReference type="InterPro" id="IPR050482">
    <property type="entry name" value="Sensor_HK_TwoCompSys"/>
</dbReference>
<keyword evidence="7" id="KW-0067">ATP-binding</keyword>
<feature type="transmembrane region" description="Helical" evidence="9">
    <location>
        <begin position="108"/>
        <end position="126"/>
    </location>
</feature>
<dbReference type="SUPFAM" id="SSF55874">
    <property type="entry name" value="ATPase domain of HSP90 chaperone/DNA topoisomerase II/histidine kinase"/>
    <property type="match status" value="1"/>
</dbReference>
<dbReference type="PANTHER" id="PTHR24421">
    <property type="entry name" value="NITRATE/NITRITE SENSOR PROTEIN NARX-RELATED"/>
    <property type="match status" value="1"/>
</dbReference>
<evidence type="ECO:0000256" key="8">
    <source>
        <dbReference type="ARBA" id="ARBA00023012"/>
    </source>
</evidence>
<evidence type="ECO:0000313" key="12">
    <source>
        <dbReference type="Proteomes" id="UP000703038"/>
    </source>
</evidence>
<name>A0ABS2KW79_9NOCA</name>